<dbReference type="Gene3D" id="1.20.1560.10">
    <property type="entry name" value="ABC transporter type 1, transmembrane domain"/>
    <property type="match status" value="1"/>
</dbReference>
<dbReference type="InterPro" id="IPR003593">
    <property type="entry name" value="AAA+_ATPase"/>
</dbReference>
<dbReference type="Gene3D" id="3.40.50.300">
    <property type="entry name" value="P-loop containing nucleotide triphosphate hydrolases"/>
    <property type="match status" value="1"/>
</dbReference>
<feature type="domain" description="ABC transporter" evidence="8">
    <location>
        <begin position="341"/>
        <end position="577"/>
    </location>
</feature>
<dbReference type="Pfam" id="PF00005">
    <property type="entry name" value="ABC_tran"/>
    <property type="match status" value="1"/>
</dbReference>
<dbReference type="PATRIC" id="fig|59561.3.peg.1181"/>
<feature type="transmembrane region" description="Helical" evidence="7">
    <location>
        <begin position="254"/>
        <end position="274"/>
    </location>
</feature>
<proteinExistence type="predicted"/>
<comment type="caution">
    <text evidence="10">The sequence shown here is derived from an EMBL/GenBank/DDBJ whole genome shotgun (WGS) entry which is preliminary data.</text>
</comment>
<dbReference type="Proteomes" id="UP000054404">
    <property type="component" value="Unassembled WGS sequence"/>
</dbReference>
<gene>
    <name evidence="10" type="ORF">AQZ59_01188</name>
</gene>
<dbReference type="GO" id="GO:0005524">
    <property type="term" value="F:ATP binding"/>
    <property type="evidence" value="ECO:0007669"/>
    <property type="project" value="UniProtKB-KW"/>
</dbReference>
<evidence type="ECO:0000256" key="5">
    <source>
        <dbReference type="ARBA" id="ARBA00022989"/>
    </source>
</evidence>
<dbReference type="GO" id="GO:0034775">
    <property type="term" value="P:glutathione transmembrane transport"/>
    <property type="evidence" value="ECO:0007669"/>
    <property type="project" value="InterPro"/>
</dbReference>
<dbReference type="PROSITE" id="PS50893">
    <property type="entry name" value="ABC_TRANSPORTER_2"/>
    <property type="match status" value="1"/>
</dbReference>
<dbReference type="SUPFAM" id="SSF90123">
    <property type="entry name" value="ABC transporter transmembrane region"/>
    <property type="match status" value="1"/>
</dbReference>
<keyword evidence="5 7" id="KW-1133">Transmembrane helix</keyword>
<evidence type="ECO:0000313" key="10">
    <source>
        <dbReference type="EMBL" id="KTF03860.1"/>
    </source>
</evidence>
<dbReference type="OrthoDB" id="3237158at2"/>
<evidence type="ECO:0000256" key="2">
    <source>
        <dbReference type="ARBA" id="ARBA00022692"/>
    </source>
</evidence>
<dbReference type="Pfam" id="PF00664">
    <property type="entry name" value="ABC_membrane"/>
    <property type="match status" value="1"/>
</dbReference>
<organism evidence="10 11">
    <name type="scientific">Trueperella bernardiae</name>
    <dbReference type="NCBI Taxonomy" id="59561"/>
    <lineage>
        <taxon>Bacteria</taxon>
        <taxon>Bacillati</taxon>
        <taxon>Actinomycetota</taxon>
        <taxon>Actinomycetes</taxon>
        <taxon>Actinomycetales</taxon>
        <taxon>Actinomycetaceae</taxon>
        <taxon>Trueperella</taxon>
    </lineage>
</organism>
<dbReference type="InterPro" id="IPR036640">
    <property type="entry name" value="ABC1_TM_sf"/>
</dbReference>
<dbReference type="InterPro" id="IPR027417">
    <property type="entry name" value="P-loop_NTPase"/>
</dbReference>
<dbReference type="GO" id="GO:0034040">
    <property type="term" value="F:ATPase-coupled lipid transmembrane transporter activity"/>
    <property type="evidence" value="ECO:0007669"/>
    <property type="project" value="TreeGrafter"/>
</dbReference>
<keyword evidence="3" id="KW-0547">Nucleotide-binding</keyword>
<name>A0A0W1KIQ6_9ACTO</name>
<dbReference type="InterPro" id="IPR011527">
    <property type="entry name" value="ABC1_TM_dom"/>
</dbReference>
<evidence type="ECO:0000256" key="7">
    <source>
        <dbReference type="SAM" id="Phobius"/>
    </source>
</evidence>
<dbReference type="InterPro" id="IPR014223">
    <property type="entry name" value="ABC_CydC/D"/>
</dbReference>
<dbReference type="InterPro" id="IPR017871">
    <property type="entry name" value="ABC_transporter-like_CS"/>
</dbReference>
<dbReference type="RefSeq" id="WP_062613743.1">
    <property type="nucleotide sequence ID" value="NZ_LNIZ01000005.1"/>
</dbReference>
<accession>A0A0W1KIQ6</accession>
<sequence>MIDRDERKALRRAIGMLDYNKKTFAWSVAAGSGAIGSGVSLGATSAWLIARAAELPPVLDLSVASTAVRLFGVGKAIFRYLERIASHWVALYGMANLRSRVYSTMAGSTTDVVTSVKRGDLLARTGADVDEIGNVVIKSMLPAAVAIVVSVLSLAIVGFLSPLIALVLLACLLLSGVVAPSIAARGARADQEAQIRHRAELNAQALTMLESASDLRISGRMAQMEEQLAQTEARIASHRDSSARPAALSHALDTLAMGLAVVAALLVGTFQMAAGDLTGIELVVCTLVPLSAFEATARLGDAATQLVRSASAAKRIVDLLDAAESHAKPEPDERPGDGSGLIARGLRIGWPGGPTIAGPIDLELTPGKTIAIVGPSGIGKSTLLYTLAGMLAPQGGAVTLSGRDAWRIDRTEISAQLSLTAEDAHIFETSVLENLRVARASVTPDEAENLLAQAGLAEWLAQLPDGVDTLLGSNATSISGGERRRLLLARALAGSATFMLLDEPGEHLDPATADELIRDLLAVRNARRGVVLVTHRLTPLDAADEVIMLGRVGGDGSESGQVGVVARGTHAELAAQMPDYEWSLAQE</sequence>
<dbReference type="PANTHER" id="PTHR24221">
    <property type="entry name" value="ATP-BINDING CASSETTE SUB-FAMILY B"/>
    <property type="match status" value="1"/>
</dbReference>
<evidence type="ECO:0000259" key="9">
    <source>
        <dbReference type="PROSITE" id="PS50929"/>
    </source>
</evidence>
<evidence type="ECO:0000256" key="3">
    <source>
        <dbReference type="ARBA" id="ARBA00022741"/>
    </source>
</evidence>
<reference evidence="10 11" key="1">
    <citation type="submission" date="2015-11" db="EMBL/GenBank/DDBJ databases">
        <title>Draft Genome Sequence of the Type Strain Trueperella bernardiae LCDC 89-0504T, Isolated from Blood Culture.</title>
        <authorList>
            <person name="Bernier A.-M."/>
            <person name="Bernard K."/>
        </authorList>
    </citation>
    <scope>NUCLEOTIDE SEQUENCE [LARGE SCALE GENOMIC DNA]</scope>
    <source>
        <strain evidence="10 11">LCDC 89-0504</strain>
    </source>
</reference>
<dbReference type="GO" id="GO:0016887">
    <property type="term" value="F:ATP hydrolysis activity"/>
    <property type="evidence" value="ECO:0007669"/>
    <property type="project" value="InterPro"/>
</dbReference>
<keyword evidence="11" id="KW-1185">Reference proteome</keyword>
<dbReference type="GO" id="GO:0140359">
    <property type="term" value="F:ABC-type transporter activity"/>
    <property type="evidence" value="ECO:0007669"/>
    <property type="project" value="InterPro"/>
</dbReference>
<evidence type="ECO:0000256" key="6">
    <source>
        <dbReference type="ARBA" id="ARBA00023136"/>
    </source>
</evidence>
<dbReference type="SUPFAM" id="SSF52540">
    <property type="entry name" value="P-loop containing nucleoside triphosphate hydrolases"/>
    <property type="match status" value="1"/>
</dbReference>
<keyword evidence="4 10" id="KW-0067">ATP-binding</keyword>
<dbReference type="NCBIfam" id="TIGR02868">
    <property type="entry name" value="CydC"/>
    <property type="match status" value="1"/>
</dbReference>
<dbReference type="EMBL" id="LNIZ01000005">
    <property type="protein sequence ID" value="KTF03860.1"/>
    <property type="molecule type" value="Genomic_DNA"/>
</dbReference>
<keyword evidence="2 7" id="KW-0812">Transmembrane</keyword>
<evidence type="ECO:0000256" key="4">
    <source>
        <dbReference type="ARBA" id="ARBA00022840"/>
    </source>
</evidence>
<dbReference type="GO" id="GO:0045454">
    <property type="term" value="P:cell redox homeostasis"/>
    <property type="evidence" value="ECO:0007669"/>
    <property type="project" value="InterPro"/>
</dbReference>
<feature type="transmembrane region" description="Helical" evidence="7">
    <location>
        <begin position="140"/>
        <end position="157"/>
    </location>
</feature>
<dbReference type="GO" id="GO:0005886">
    <property type="term" value="C:plasma membrane"/>
    <property type="evidence" value="ECO:0007669"/>
    <property type="project" value="UniProtKB-SubCell"/>
</dbReference>
<protein>
    <submittedName>
        <fullName evidence="10">Putative ABC transporter ATP-binding protein</fullName>
    </submittedName>
</protein>
<feature type="transmembrane region" description="Helical" evidence="7">
    <location>
        <begin position="163"/>
        <end position="184"/>
    </location>
</feature>
<evidence type="ECO:0000256" key="1">
    <source>
        <dbReference type="ARBA" id="ARBA00004651"/>
    </source>
</evidence>
<feature type="domain" description="ABC transmembrane type-1" evidence="9">
    <location>
        <begin position="25"/>
        <end position="308"/>
    </location>
</feature>
<dbReference type="AlphaFoldDB" id="A0A0W1KIQ6"/>
<comment type="subcellular location">
    <subcellularLocation>
        <location evidence="1">Cell membrane</location>
        <topology evidence="1">Multi-pass membrane protein</topology>
    </subcellularLocation>
</comment>
<evidence type="ECO:0000313" key="11">
    <source>
        <dbReference type="Proteomes" id="UP000054404"/>
    </source>
</evidence>
<dbReference type="PROSITE" id="PS00211">
    <property type="entry name" value="ABC_TRANSPORTER_1"/>
    <property type="match status" value="1"/>
</dbReference>
<evidence type="ECO:0000259" key="8">
    <source>
        <dbReference type="PROSITE" id="PS50893"/>
    </source>
</evidence>
<dbReference type="InterPro" id="IPR039421">
    <property type="entry name" value="Type_1_exporter"/>
</dbReference>
<keyword evidence="6 7" id="KW-0472">Membrane</keyword>
<dbReference type="PROSITE" id="PS50929">
    <property type="entry name" value="ABC_TM1F"/>
    <property type="match status" value="1"/>
</dbReference>
<dbReference type="PANTHER" id="PTHR24221:SF654">
    <property type="entry name" value="ATP-BINDING CASSETTE SUB-FAMILY B MEMBER 6"/>
    <property type="match status" value="1"/>
</dbReference>
<dbReference type="SMART" id="SM00382">
    <property type="entry name" value="AAA"/>
    <property type="match status" value="1"/>
</dbReference>
<dbReference type="InterPro" id="IPR003439">
    <property type="entry name" value="ABC_transporter-like_ATP-bd"/>
</dbReference>
<dbReference type="STRING" id="59561.AQZ59_01188"/>